<gene>
    <name evidence="10" type="ORF">PLOB_00025340</name>
</gene>
<dbReference type="InterPro" id="IPR036236">
    <property type="entry name" value="Znf_C2H2_sf"/>
</dbReference>
<evidence type="ECO:0000256" key="8">
    <source>
        <dbReference type="SAM" id="MobiDB-lite"/>
    </source>
</evidence>
<dbReference type="PANTHER" id="PTHR46040">
    <property type="entry name" value="HIGH MOBILITY GROUP PROTEIN 2"/>
    <property type="match status" value="1"/>
</dbReference>
<dbReference type="Pfam" id="PF12171">
    <property type="entry name" value="zf-C2H2_jaz"/>
    <property type="match status" value="1"/>
</dbReference>
<evidence type="ECO:0000259" key="9">
    <source>
        <dbReference type="PROSITE" id="PS50118"/>
    </source>
</evidence>
<keyword evidence="1" id="KW-0479">Metal-binding</keyword>
<evidence type="ECO:0000256" key="5">
    <source>
        <dbReference type="ARBA" id="ARBA00023242"/>
    </source>
</evidence>
<name>A0ABN8MSA8_9CNID</name>
<feature type="DNA-binding region" description="HMG box" evidence="6">
    <location>
        <begin position="59"/>
        <end position="127"/>
    </location>
</feature>
<keyword evidence="2" id="KW-0863">Zinc-finger</keyword>
<dbReference type="PRINTS" id="PR00886">
    <property type="entry name" value="HIGHMOBLTY12"/>
</dbReference>
<feature type="region of interest" description="Disordered" evidence="8">
    <location>
        <begin position="1"/>
        <end position="63"/>
    </location>
</feature>
<organism evidence="10 11">
    <name type="scientific">Porites lobata</name>
    <dbReference type="NCBI Taxonomy" id="104759"/>
    <lineage>
        <taxon>Eukaryota</taxon>
        <taxon>Metazoa</taxon>
        <taxon>Cnidaria</taxon>
        <taxon>Anthozoa</taxon>
        <taxon>Hexacorallia</taxon>
        <taxon>Scleractinia</taxon>
        <taxon>Fungiina</taxon>
        <taxon>Poritidae</taxon>
        <taxon>Porites</taxon>
    </lineage>
</organism>
<dbReference type="Proteomes" id="UP001159405">
    <property type="component" value="Unassembled WGS sequence"/>
</dbReference>
<reference evidence="10 11" key="1">
    <citation type="submission" date="2022-05" db="EMBL/GenBank/DDBJ databases">
        <authorList>
            <consortium name="Genoscope - CEA"/>
            <person name="William W."/>
        </authorList>
    </citation>
    <scope>NUCLEOTIDE SEQUENCE [LARGE SCALE GENOMIC DNA]</scope>
</reference>
<dbReference type="CDD" id="cd21980">
    <property type="entry name" value="HMG-box_HMG20"/>
    <property type="match status" value="1"/>
</dbReference>
<feature type="domain" description="HMG box" evidence="9">
    <location>
        <begin position="59"/>
        <end position="127"/>
    </location>
</feature>
<evidence type="ECO:0000256" key="6">
    <source>
        <dbReference type="PROSITE-ProRule" id="PRU00267"/>
    </source>
</evidence>
<sequence>METTTSDLSGEPSEGRSSVQEKSSAENSPSVSPNKPEQRKPIFTKGKKRKKPDKDLNAPKAPLTGYVRFLNEHREKVRAENQDLPFHEVTKILGNMWSQLPSNQKQSYLEEAEKDKERYMKELELYQQTDAYKNFVARQKALKKGSGDGVNGTQGGNDDLFCSACNLYFNSPHNKREHMSGKKHFAVISSQMNRAEKQQGEKTTNGKDMPQVKKVDESTESQSLQVPLDGDIPIFTEEFLNYNKARENELRKLRKVNTEFEEQNAILSKHIENMKKGIDKLEGERKEQQSEISALQRHLAKLRQIISRSFADVQIPGEKDPITLESVDAFVGKLQHYIQENSKENLELTAKIKDVIASLDYPK</sequence>
<evidence type="ECO:0000256" key="4">
    <source>
        <dbReference type="ARBA" id="ARBA00023125"/>
    </source>
</evidence>
<dbReference type="Gene3D" id="1.10.30.10">
    <property type="entry name" value="High mobility group box domain"/>
    <property type="match status" value="1"/>
</dbReference>
<evidence type="ECO:0000256" key="1">
    <source>
        <dbReference type="ARBA" id="ARBA00022723"/>
    </source>
</evidence>
<feature type="compositionally biased region" description="Polar residues" evidence="8">
    <location>
        <begin position="15"/>
        <end position="35"/>
    </location>
</feature>
<keyword evidence="4 6" id="KW-0238">DNA-binding</keyword>
<dbReference type="InterPro" id="IPR009071">
    <property type="entry name" value="HMG_box_dom"/>
</dbReference>
<dbReference type="InterPro" id="IPR051965">
    <property type="entry name" value="ChromReg_NeuronalGeneExpr"/>
</dbReference>
<dbReference type="InterPro" id="IPR003604">
    <property type="entry name" value="Matrin/U1-like-C_Znf_C2H2"/>
</dbReference>
<accession>A0ABN8MSA8</accession>
<feature type="coiled-coil region" evidence="7">
    <location>
        <begin position="102"/>
        <end position="129"/>
    </location>
</feature>
<keyword evidence="5 6" id="KW-0539">Nucleus</keyword>
<dbReference type="InterPro" id="IPR036910">
    <property type="entry name" value="HMG_box_dom_sf"/>
</dbReference>
<keyword evidence="7" id="KW-0175">Coiled coil</keyword>
<evidence type="ECO:0000256" key="7">
    <source>
        <dbReference type="SAM" id="Coils"/>
    </source>
</evidence>
<dbReference type="PANTHER" id="PTHR46040:SF3">
    <property type="entry name" value="HIGH MOBILITY GROUP PROTEIN 2"/>
    <property type="match status" value="1"/>
</dbReference>
<proteinExistence type="predicted"/>
<dbReference type="SMART" id="SM00451">
    <property type="entry name" value="ZnF_U1"/>
    <property type="match status" value="1"/>
</dbReference>
<comment type="caution">
    <text evidence="10">The sequence shown here is derived from an EMBL/GenBank/DDBJ whole genome shotgun (WGS) entry which is preliminary data.</text>
</comment>
<dbReference type="SMART" id="SM00398">
    <property type="entry name" value="HMG"/>
    <property type="match status" value="1"/>
</dbReference>
<evidence type="ECO:0000256" key="3">
    <source>
        <dbReference type="ARBA" id="ARBA00022833"/>
    </source>
</evidence>
<evidence type="ECO:0000256" key="2">
    <source>
        <dbReference type="ARBA" id="ARBA00022771"/>
    </source>
</evidence>
<keyword evidence="3" id="KW-0862">Zinc</keyword>
<protein>
    <recommendedName>
        <fullName evidence="9">HMG box domain-containing protein</fullName>
    </recommendedName>
</protein>
<evidence type="ECO:0000313" key="11">
    <source>
        <dbReference type="Proteomes" id="UP001159405"/>
    </source>
</evidence>
<feature type="coiled-coil region" evidence="7">
    <location>
        <begin position="243"/>
        <end position="305"/>
    </location>
</feature>
<feature type="region of interest" description="Disordered" evidence="8">
    <location>
        <begin position="193"/>
        <end position="223"/>
    </location>
</feature>
<dbReference type="Pfam" id="PF00505">
    <property type="entry name" value="HMG_box"/>
    <property type="match status" value="1"/>
</dbReference>
<dbReference type="SUPFAM" id="SSF57667">
    <property type="entry name" value="beta-beta-alpha zinc fingers"/>
    <property type="match status" value="1"/>
</dbReference>
<dbReference type="Gene3D" id="3.30.160.60">
    <property type="entry name" value="Classic Zinc Finger"/>
    <property type="match status" value="1"/>
</dbReference>
<dbReference type="EMBL" id="CALNXK010000003">
    <property type="protein sequence ID" value="CAH3034811.1"/>
    <property type="molecule type" value="Genomic_DNA"/>
</dbReference>
<keyword evidence="11" id="KW-1185">Reference proteome</keyword>
<evidence type="ECO:0000313" key="10">
    <source>
        <dbReference type="EMBL" id="CAH3034811.1"/>
    </source>
</evidence>
<dbReference type="InterPro" id="IPR022755">
    <property type="entry name" value="Znf_C2H2_jaz"/>
</dbReference>
<dbReference type="SUPFAM" id="SSF47095">
    <property type="entry name" value="HMG-box"/>
    <property type="match status" value="1"/>
</dbReference>
<dbReference type="PROSITE" id="PS50118">
    <property type="entry name" value="HMG_BOX_2"/>
    <property type="match status" value="1"/>
</dbReference>